<comment type="caution">
    <text evidence="3">The sequence shown here is derived from an EMBL/GenBank/DDBJ whole genome shotgun (WGS) entry which is preliminary data.</text>
</comment>
<reference evidence="4" key="1">
    <citation type="journal article" date="2019" name="Int. J. Syst. Evol. Microbiol.">
        <title>The Global Catalogue of Microorganisms (GCM) 10K type strain sequencing project: providing services to taxonomists for standard genome sequencing and annotation.</title>
        <authorList>
            <consortium name="The Broad Institute Genomics Platform"/>
            <consortium name="The Broad Institute Genome Sequencing Center for Infectious Disease"/>
            <person name="Wu L."/>
            <person name="Ma J."/>
        </authorList>
    </citation>
    <scope>NUCLEOTIDE SEQUENCE [LARGE SCALE GENOMIC DNA]</scope>
    <source>
        <strain evidence="4">JCM 15749</strain>
    </source>
</reference>
<feature type="domain" description="AB hydrolase-1" evidence="2">
    <location>
        <begin position="28"/>
        <end position="134"/>
    </location>
</feature>
<dbReference type="InterPro" id="IPR029058">
    <property type="entry name" value="AB_hydrolase_fold"/>
</dbReference>
<keyword evidence="4" id="KW-1185">Reference proteome</keyword>
<dbReference type="SUPFAM" id="SSF53474">
    <property type="entry name" value="alpha/beta-Hydrolases"/>
    <property type="match status" value="1"/>
</dbReference>
<dbReference type="GO" id="GO:0016787">
    <property type="term" value="F:hydrolase activity"/>
    <property type="evidence" value="ECO:0007669"/>
    <property type="project" value="UniProtKB-KW"/>
</dbReference>
<evidence type="ECO:0000313" key="3">
    <source>
        <dbReference type="EMBL" id="GAA2073930.1"/>
    </source>
</evidence>
<gene>
    <name evidence="3" type="ORF">GCM10009821_10480</name>
</gene>
<keyword evidence="1 3" id="KW-0378">Hydrolase</keyword>
<dbReference type="EMBL" id="BAAAPY010000002">
    <property type="protein sequence ID" value="GAA2073930.1"/>
    <property type="molecule type" value="Genomic_DNA"/>
</dbReference>
<protein>
    <submittedName>
        <fullName evidence="3">Alpha/beta hydrolase</fullName>
    </submittedName>
</protein>
<dbReference type="Proteomes" id="UP001501480">
    <property type="component" value="Unassembled WGS sequence"/>
</dbReference>
<evidence type="ECO:0000256" key="1">
    <source>
        <dbReference type="ARBA" id="ARBA00022801"/>
    </source>
</evidence>
<dbReference type="InterPro" id="IPR000073">
    <property type="entry name" value="AB_hydrolase_1"/>
</dbReference>
<dbReference type="PRINTS" id="PR00412">
    <property type="entry name" value="EPOXHYDRLASE"/>
</dbReference>
<proteinExistence type="predicted"/>
<dbReference type="RefSeq" id="WP_344325406.1">
    <property type="nucleotide sequence ID" value="NZ_BAAAPY010000002.1"/>
</dbReference>
<dbReference type="PRINTS" id="PR00111">
    <property type="entry name" value="ABHYDROLASE"/>
</dbReference>
<dbReference type="InterPro" id="IPR000639">
    <property type="entry name" value="Epox_hydrolase-like"/>
</dbReference>
<organism evidence="3 4">
    <name type="scientific">Aeromicrobium halocynthiae</name>
    <dbReference type="NCBI Taxonomy" id="560557"/>
    <lineage>
        <taxon>Bacteria</taxon>
        <taxon>Bacillati</taxon>
        <taxon>Actinomycetota</taxon>
        <taxon>Actinomycetes</taxon>
        <taxon>Propionibacteriales</taxon>
        <taxon>Nocardioidaceae</taxon>
        <taxon>Aeromicrobium</taxon>
    </lineage>
</organism>
<evidence type="ECO:0000259" key="2">
    <source>
        <dbReference type="Pfam" id="PF00561"/>
    </source>
</evidence>
<evidence type="ECO:0000313" key="4">
    <source>
        <dbReference type="Proteomes" id="UP001501480"/>
    </source>
</evidence>
<sequence length="280" mass="30330">MTLPSVHRVDANALTFDVRVAGPDDGVPVVLLHGFPETSATWGEVVPALVDDGHRVIAPDQRGYSPGARPDGVEAYAVEHLVDDVLAIADALGVDRFHLVGHDWGASVAWVLAAHHPERLHSLTAFSVPHLAAYNRALREDSDAQQRASYIGLFRQDRAADLLLEDEAARLRAMYDGAVPEEQVETYVRHLSEPGAMRAALHWYGAMTPALGDLPPVRVPTTFVWSDRDSAIGRAGADACGDHVDADYRYVVLEGVTHWIPEQAPHAVVEAVRARIASAG</sequence>
<dbReference type="PANTHER" id="PTHR43329">
    <property type="entry name" value="EPOXIDE HYDROLASE"/>
    <property type="match status" value="1"/>
</dbReference>
<dbReference type="Gene3D" id="3.40.50.1820">
    <property type="entry name" value="alpha/beta hydrolase"/>
    <property type="match status" value="1"/>
</dbReference>
<dbReference type="Pfam" id="PF00561">
    <property type="entry name" value="Abhydrolase_1"/>
    <property type="match status" value="1"/>
</dbReference>
<name>A0ABP5HHT5_9ACTN</name>
<accession>A0ABP5HHT5</accession>